<accession>A0AAV1SHM0</accession>
<dbReference type="InterPro" id="IPR002902">
    <property type="entry name" value="GNK2"/>
</dbReference>
<dbReference type="Proteomes" id="UP001314170">
    <property type="component" value="Unassembled WGS sequence"/>
</dbReference>
<keyword evidence="2" id="KW-0964">Secreted</keyword>
<keyword evidence="4" id="KW-0677">Repeat</keyword>
<comment type="caution">
    <text evidence="7">The sequence shown here is derived from an EMBL/GenBank/DDBJ whole genome shotgun (WGS) entry which is preliminary data.</text>
</comment>
<gene>
    <name evidence="7" type="ORF">DCAF_LOCUS23615</name>
</gene>
<comment type="similarity">
    <text evidence="5">Belongs to the cysteine-rich repeat secretory protein family.</text>
</comment>
<dbReference type="Gene3D" id="3.30.430.20">
    <property type="entry name" value="Gnk2 domain, C-X8-C-X2-C motif"/>
    <property type="match status" value="1"/>
</dbReference>
<evidence type="ECO:0000313" key="8">
    <source>
        <dbReference type="Proteomes" id="UP001314170"/>
    </source>
</evidence>
<evidence type="ECO:0000313" key="7">
    <source>
        <dbReference type="EMBL" id="CAK7350963.1"/>
    </source>
</evidence>
<name>A0AAV1SHM0_9ROSI</name>
<reference evidence="7 8" key="1">
    <citation type="submission" date="2024-01" db="EMBL/GenBank/DDBJ databases">
        <authorList>
            <person name="Waweru B."/>
        </authorList>
    </citation>
    <scope>NUCLEOTIDE SEQUENCE [LARGE SCALE GENOMIC DNA]</scope>
</reference>
<proteinExistence type="inferred from homology"/>
<evidence type="ECO:0000256" key="2">
    <source>
        <dbReference type="ARBA" id="ARBA00022525"/>
    </source>
</evidence>
<protein>
    <recommendedName>
        <fullName evidence="6">Gnk2-homologous domain-containing protein</fullName>
    </recommendedName>
</protein>
<evidence type="ECO:0000256" key="4">
    <source>
        <dbReference type="ARBA" id="ARBA00022737"/>
    </source>
</evidence>
<dbReference type="CDD" id="cd23509">
    <property type="entry name" value="Gnk2-like"/>
    <property type="match status" value="1"/>
</dbReference>
<evidence type="ECO:0000256" key="5">
    <source>
        <dbReference type="ARBA" id="ARBA00038515"/>
    </source>
</evidence>
<dbReference type="InterPro" id="IPR038408">
    <property type="entry name" value="GNK2_sf"/>
</dbReference>
<dbReference type="GO" id="GO:0005576">
    <property type="term" value="C:extracellular region"/>
    <property type="evidence" value="ECO:0007669"/>
    <property type="project" value="UniProtKB-SubCell"/>
</dbReference>
<organism evidence="7 8">
    <name type="scientific">Dovyalis caffra</name>
    <dbReference type="NCBI Taxonomy" id="77055"/>
    <lineage>
        <taxon>Eukaryota</taxon>
        <taxon>Viridiplantae</taxon>
        <taxon>Streptophyta</taxon>
        <taxon>Embryophyta</taxon>
        <taxon>Tracheophyta</taxon>
        <taxon>Spermatophyta</taxon>
        <taxon>Magnoliopsida</taxon>
        <taxon>eudicotyledons</taxon>
        <taxon>Gunneridae</taxon>
        <taxon>Pentapetalae</taxon>
        <taxon>rosids</taxon>
        <taxon>fabids</taxon>
        <taxon>Malpighiales</taxon>
        <taxon>Salicaceae</taxon>
        <taxon>Flacourtieae</taxon>
        <taxon>Dovyalis</taxon>
    </lineage>
</organism>
<dbReference type="EMBL" id="CAWUPB010001184">
    <property type="protein sequence ID" value="CAK7350963.1"/>
    <property type="molecule type" value="Genomic_DNA"/>
</dbReference>
<sequence length="190" mass="21191">MSQNPVILMWNPENITVNVEYNELVVRTITGAANEAASAPSGAKKFAVKKVVYTWREDLYVLVQCTPDLSTSDCKQCLQAAIANLPVCCNNKQGGRVLFPSCNFRFENYSFYNETAVVAPPPTPVVLPPTSTGPAPDGKGSWRKKNLDCNRRNSIGYCWSTNVELLHLRYVEKEESEKREITKQPSDSIT</sequence>
<dbReference type="FunFam" id="3.30.430.20:FF:000012">
    <property type="entry name" value="Cysteine-rich receptor-like protein kinase 25"/>
    <property type="match status" value="1"/>
</dbReference>
<dbReference type="AlphaFoldDB" id="A0AAV1SHM0"/>
<dbReference type="InterPro" id="IPR050581">
    <property type="entry name" value="CRR_secretory_protein"/>
</dbReference>
<dbReference type="Pfam" id="PF01657">
    <property type="entry name" value="Stress-antifung"/>
    <property type="match status" value="1"/>
</dbReference>
<keyword evidence="8" id="KW-1185">Reference proteome</keyword>
<dbReference type="PANTHER" id="PTHR32411">
    <property type="entry name" value="CYSTEINE-RICH REPEAT SECRETORY PROTEIN 38-RELATED"/>
    <property type="match status" value="1"/>
</dbReference>
<feature type="domain" description="Gnk2-homologous" evidence="6">
    <location>
        <begin position="3"/>
        <end position="111"/>
    </location>
</feature>
<dbReference type="PANTHER" id="PTHR32411:SF43">
    <property type="entry name" value="CYSTEINE-RICH REPEAT SECRETORY PROTEIN 38"/>
    <property type="match status" value="1"/>
</dbReference>
<dbReference type="PROSITE" id="PS51473">
    <property type="entry name" value="GNK2"/>
    <property type="match status" value="1"/>
</dbReference>
<comment type="subcellular location">
    <subcellularLocation>
        <location evidence="1">Secreted</location>
    </subcellularLocation>
</comment>
<evidence type="ECO:0000256" key="3">
    <source>
        <dbReference type="ARBA" id="ARBA00022729"/>
    </source>
</evidence>
<keyword evidence="3" id="KW-0732">Signal</keyword>
<evidence type="ECO:0000259" key="6">
    <source>
        <dbReference type="PROSITE" id="PS51473"/>
    </source>
</evidence>
<evidence type="ECO:0000256" key="1">
    <source>
        <dbReference type="ARBA" id="ARBA00004613"/>
    </source>
</evidence>